<feature type="compositionally biased region" description="Pro residues" evidence="1">
    <location>
        <begin position="390"/>
        <end position="404"/>
    </location>
</feature>
<dbReference type="Proteomes" id="UP000094243">
    <property type="component" value="Unassembled WGS sequence"/>
</dbReference>
<dbReference type="AlphaFoldDB" id="A0A1E3RX16"/>
<keyword evidence="5" id="KW-1185">Reference proteome</keyword>
<dbReference type="GO" id="GO:0005576">
    <property type="term" value="C:extracellular region"/>
    <property type="evidence" value="ECO:0007669"/>
    <property type="project" value="TreeGrafter"/>
</dbReference>
<dbReference type="PANTHER" id="PTHR33371:SF18">
    <property type="entry name" value="MCE-FAMILY PROTEIN MCE3C"/>
    <property type="match status" value="1"/>
</dbReference>
<feature type="compositionally biased region" description="Low complexity" evidence="1">
    <location>
        <begin position="405"/>
        <end position="419"/>
    </location>
</feature>
<gene>
    <name evidence="4" type="ORF">BHQ17_09330</name>
</gene>
<dbReference type="PRINTS" id="PR01782">
    <property type="entry name" value="MCEVIRFACTOR"/>
</dbReference>
<feature type="domain" description="Mammalian cell entry C-terminal" evidence="3">
    <location>
        <begin position="121"/>
        <end position="288"/>
    </location>
</feature>
<evidence type="ECO:0000313" key="5">
    <source>
        <dbReference type="Proteomes" id="UP000094243"/>
    </source>
</evidence>
<dbReference type="Pfam" id="PF02470">
    <property type="entry name" value="MlaD"/>
    <property type="match status" value="1"/>
</dbReference>
<proteinExistence type="predicted"/>
<name>A0A1E3RX16_9MYCO</name>
<comment type="caution">
    <text evidence="4">The sequence shown here is derived from an EMBL/GenBank/DDBJ whole genome shotgun (WGS) entry which is preliminary data.</text>
</comment>
<reference evidence="5" key="1">
    <citation type="submission" date="2016-09" db="EMBL/GenBank/DDBJ databases">
        <authorList>
            <person name="Greninger A.L."/>
            <person name="Jerome K.R."/>
            <person name="Mcnair B."/>
            <person name="Wallis C."/>
            <person name="Fang F."/>
        </authorList>
    </citation>
    <scope>NUCLEOTIDE SEQUENCE [LARGE SCALE GENOMIC DNA]</scope>
    <source>
        <strain evidence="5">M7</strain>
    </source>
</reference>
<accession>A0A1E3RX16</accession>
<dbReference type="InterPro" id="IPR052336">
    <property type="entry name" value="MlaD_Phospholipid_Transporter"/>
</dbReference>
<organism evidence="4 5">
    <name type="scientific">Mycolicibacterium holsaticum</name>
    <dbReference type="NCBI Taxonomy" id="152142"/>
    <lineage>
        <taxon>Bacteria</taxon>
        <taxon>Bacillati</taxon>
        <taxon>Actinomycetota</taxon>
        <taxon>Actinomycetes</taxon>
        <taxon>Mycobacteriales</taxon>
        <taxon>Mycobacteriaceae</taxon>
        <taxon>Mycolicibacterium</taxon>
    </lineage>
</organism>
<dbReference type="OrthoDB" id="5241191at2"/>
<dbReference type="InterPro" id="IPR003399">
    <property type="entry name" value="Mce/MlaD"/>
</dbReference>
<dbReference type="NCBIfam" id="TIGR00996">
    <property type="entry name" value="Mtu_fam_mce"/>
    <property type="match status" value="1"/>
</dbReference>
<evidence type="ECO:0000313" key="4">
    <source>
        <dbReference type="EMBL" id="ODQ94378.1"/>
    </source>
</evidence>
<protein>
    <submittedName>
        <fullName evidence="4">Mammalian cell entry protein</fullName>
    </submittedName>
</protein>
<dbReference type="InterPro" id="IPR024516">
    <property type="entry name" value="Mce_C"/>
</dbReference>
<evidence type="ECO:0000256" key="1">
    <source>
        <dbReference type="SAM" id="MobiDB-lite"/>
    </source>
</evidence>
<dbReference type="RefSeq" id="WP_069404930.1">
    <property type="nucleotide sequence ID" value="NZ_MIGZ01000041.1"/>
</dbReference>
<dbReference type="InterPro" id="IPR005693">
    <property type="entry name" value="Mce"/>
</dbReference>
<sequence>MKSFSERNPVIIAAIGVGVVAAAVTGSLQYKKLPFFDSSAQYSAYFAEASGLPAGAAVQVAGFKVGEVSSVKLDGPKVLVTFDVRRDVRLGDRTEAMVKTKSLLGAKVLEVVPRGKNALTAPIPLDRTIPAYQLPDALGDLTAAVSGLDTDAVSTALETLAETFRDTPPDLQIAVSGVARFSKTLNERDQQLRDLLANANKAATVLGERSQQVVGLIADTDALLVALQDQGAGLDHLGVNISGLANQVSAVINDNHEQLRPMLDKLNGALTIIDNRKEQIQKSVKMLNVYALSLGESVSSGPFFKAYVANLLPGQFVQPFVEAAFSDLGLDPNVLLPSQRTDPQIGQPGTPALPVPYPRTGQGGAPNLTLPEAITGNPGDPRYPYREPAAAPPPGGPPPGPPAESPGLAEASPPMDGGQ</sequence>
<dbReference type="PANTHER" id="PTHR33371">
    <property type="entry name" value="INTERMEMBRANE PHOSPHOLIPID TRANSPORT SYSTEM BINDING PROTEIN MLAD-RELATED"/>
    <property type="match status" value="1"/>
</dbReference>
<dbReference type="Pfam" id="PF11887">
    <property type="entry name" value="Mce4_CUP1"/>
    <property type="match status" value="1"/>
</dbReference>
<evidence type="ECO:0000259" key="3">
    <source>
        <dbReference type="Pfam" id="PF11887"/>
    </source>
</evidence>
<dbReference type="EMBL" id="MIGZ01000041">
    <property type="protein sequence ID" value="ODQ94378.1"/>
    <property type="molecule type" value="Genomic_DNA"/>
</dbReference>
<feature type="domain" description="Mce/MlaD" evidence="2">
    <location>
        <begin position="41"/>
        <end position="113"/>
    </location>
</feature>
<evidence type="ECO:0000259" key="2">
    <source>
        <dbReference type="Pfam" id="PF02470"/>
    </source>
</evidence>
<feature type="region of interest" description="Disordered" evidence="1">
    <location>
        <begin position="336"/>
        <end position="419"/>
    </location>
</feature>